<dbReference type="CDD" id="cd01650">
    <property type="entry name" value="RT_nLTR_like"/>
    <property type="match status" value="1"/>
</dbReference>
<feature type="domain" description="Reverse transcriptase" evidence="1">
    <location>
        <begin position="267"/>
        <end position="512"/>
    </location>
</feature>
<feature type="non-terminal residue" evidence="2">
    <location>
        <position position="1"/>
    </location>
</feature>
<reference evidence="2" key="1">
    <citation type="journal article" date="2018" name="PLoS Negl. Trop. Dis.">
        <title>Sialome diversity of ticks revealed by RNAseq of single tick salivary glands.</title>
        <authorList>
            <person name="Perner J."/>
            <person name="Kropackova S."/>
            <person name="Kopacek P."/>
            <person name="Ribeiro J.M."/>
        </authorList>
    </citation>
    <scope>NUCLEOTIDE SEQUENCE</scope>
    <source>
        <strain evidence="2">Siblings of single egg batch collected in Ceske Budejovice</strain>
        <tissue evidence="2">Salivary glands</tissue>
    </source>
</reference>
<evidence type="ECO:0000313" key="2">
    <source>
        <dbReference type="EMBL" id="JAR92595.1"/>
    </source>
</evidence>
<dbReference type="InterPro" id="IPR043502">
    <property type="entry name" value="DNA/RNA_pol_sf"/>
</dbReference>
<evidence type="ECO:0000259" key="1">
    <source>
        <dbReference type="PROSITE" id="PS50878"/>
    </source>
</evidence>
<name>A0A147BQA9_IXORI</name>
<dbReference type="Pfam" id="PF00078">
    <property type="entry name" value="RVT_1"/>
    <property type="match status" value="1"/>
</dbReference>
<dbReference type="PANTHER" id="PTHR33332">
    <property type="entry name" value="REVERSE TRANSCRIPTASE DOMAIN-CONTAINING PROTEIN"/>
    <property type="match status" value="1"/>
</dbReference>
<organism evidence="2">
    <name type="scientific">Ixodes ricinus</name>
    <name type="common">Common tick</name>
    <name type="synonym">Acarus ricinus</name>
    <dbReference type="NCBI Taxonomy" id="34613"/>
    <lineage>
        <taxon>Eukaryota</taxon>
        <taxon>Metazoa</taxon>
        <taxon>Ecdysozoa</taxon>
        <taxon>Arthropoda</taxon>
        <taxon>Chelicerata</taxon>
        <taxon>Arachnida</taxon>
        <taxon>Acari</taxon>
        <taxon>Parasitiformes</taxon>
        <taxon>Ixodida</taxon>
        <taxon>Ixodoidea</taxon>
        <taxon>Ixodidae</taxon>
        <taxon>Ixodinae</taxon>
        <taxon>Ixodes</taxon>
    </lineage>
</organism>
<proteinExistence type="predicted"/>
<dbReference type="GO" id="GO:0071897">
    <property type="term" value="P:DNA biosynthetic process"/>
    <property type="evidence" value="ECO:0007669"/>
    <property type="project" value="UniProtKB-ARBA"/>
</dbReference>
<dbReference type="SUPFAM" id="SSF56672">
    <property type="entry name" value="DNA/RNA polymerases"/>
    <property type="match status" value="1"/>
</dbReference>
<accession>A0A147BQA9</accession>
<dbReference type="EMBL" id="GEGO01002809">
    <property type="protein sequence ID" value="JAR92595.1"/>
    <property type="molecule type" value="Transcribed_RNA"/>
</dbReference>
<sequence length="724" mass="82887">DVYHPPLNVQIRLPRKLQALTRPSAYCYRKGGYLGMYKYLHNYNWSAVLAMDDTNLATETFTSVVQDAISIFVPKRNSQVSNYPDWFSNDLKMYLKKKDHYDRIFKKTGSVTSGTLNLVSIVLLSKKLYSRDKQLHLDDVECSLNRHPEIFWKFAKQHTRNNAHEISLRDCSTGNTKYFSSPPEVADRFADYFSQCYTVGQPSIQPIDMKVNCQDVLSGFRVDTDEIEEGIRNLKPKLSTGVDCIPSFVIKGCGDLFAPILKHIFNLSLRSGLFPSLWKKAVVVPILKGGDSSVVSNYRPVSLLCGFSKVFEKVIYKRITHYFHQKLTTSQHGFITGRSVETNLCSFLHFAAPIITNRGQVDAIYFDMSKAFDKVDHELLLHKLSLYGCCSELLRWFQSYLSCRTNHVRISSVPSKLFYSTSGVPQGSILGPLLFLIFVNDIASCVKKAELLLFADDIKIFMRVATPLDCNALQHEVNNILQWSLANNLLLNPTKTKVLSLSRRHTVMHFTYSLGGTPIERVTVMKDLGVCLDSTLSFNAHVSFIVGRAMKTLGIISRITKKFRRPACLIRLFCALVRSRLEFASVVWNSLTSTQSLSIESVQKRMIRILYDRHFQRRFYYDYEFLLKSVLLTTLSNRRFERDLIFLHKVVNGWTDANQLLNSVDFHVPCRVTRNLNVFYIQFMSKLSPLSRMQLSFNTIASSTLDIFTDLPVFRRNLASLVES</sequence>
<dbReference type="PROSITE" id="PS50878">
    <property type="entry name" value="RT_POL"/>
    <property type="match status" value="1"/>
</dbReference>
<protein>
    <submittedName>
        <fullName evidence="2">Putative tick transposon</fullName>
    </submittedName>
</protein>
<dbReference type="InterPro" id="IPR000477">
    <property type="entry name" value="RT_dom"/>
</dbReference>
<dbReference type="AlphaFoldDB" id="A0A147BQA9"/>